<evidence type="ECO:0000313" key="1">
    <source>
        <dbReference type="EMBL" id="KAI4382451.1"/>
    </source>
</evidence>
<accession>A0ACB9RW38</accession>
<dbReference type="EMBL" id="CM042882">
    <property type="protein sequence ID" value="KAI4382451.1"/>
    <property type="molecule type" value="Genomic_DNA"/>
</dbReference>
<keyword evidence="2" id="KW-1185">Reference proteome</keyword>
<proteinExistence type="predicted"/>
<protein>
    <submittedName>
        <fullName evidence="1">Uncharacterized protein</fullName>
    </submittedName>
</protein>
<organism evidence="1 2">
    <name type="scientific">Melastoma candidum</name>
    <dbReference type="NCBI Taxonomy" id="119954"/>
    <lineage>
        <taxon>Eukaryota</taxon>
        <taxon>Viridiplantae</taxon>
        <taxon>Streptophyta</taxon>
        <taxon>Embryophyta</taxon>
        <taxon>Tracheophyta</taxon>
        <taxon>Spermatophyta</taxon>
        <taxon>Magnoliopsida</taxon>
        <taxon>eudicotyledons</taxon>
        <taxon>Gunneridae</taxon>
        <taxon>Pentapetalae</taxon>
        <taxon>rosids</taxon>
        <taxon>malvids</taxon>
        <taxon>Myrtales</taxon>
        <taxon>Melastomataceae</taxon>
        <taxon>Melastomatoideae</taxon>
        <taxon>Melastomateae</taxon>
        <taxon>Melastoma</taxon>
    </lineage>
</organism>
<comment type="caution">
    <text evidence="1">The sequence shown here is derived from an EMBL/GenBank/DDBJ whole genome shotgun (WGS) entry which is preliminary data.</text>
</comment>
<evidence type="ECO:0000313" key="2">
    <source>
        <dbReference type="Proteomes" id="UP001057402"/>
    </source>
</evidence>
<gene>
    <name evidence="1" type="ORF">MLD38_008413</name>
</gene>
<sequence>MGRQKGEQGDVRSKNKARPSSSSLAASLLPSSTATPAVGFGGYLGSSRLDSSLPGHDPPPFSVQNIDPEAAQHLKRLSRKDYTTKLKALSCLSVLLKQNSVKDIIPIIPQWAFEYKRLLLDYNRDVRRATHDTMTDLVVAIGRDLAPHLKSLMGPWWFSQFDKALEVSQASKRSFQAAFPAQDKRIEALCLCAAEICAYLEENLKLKPSDLSDKAMAADELEEMHQQVVSSSLLAFAAFLDISVSLNLELSGSEDVGHELRHSAKARTTAITYAEKLFNSHQYFLSFLKSNSSAVRSATYEALRSFIKNVPHMFTEKNMRALSVAILGSFKEKDSSCHPSMWDAVLLFCKSFPNCWISLNLENDMQKHLWRFLSNGCFGSQQASYPALVVLVGFIPLELVKEQFFFDLLQKLWEGRSYATSSVKDHHAFFEAFKECFLWAFQNSSRYFQEGNSSHFQNLLIQNILIELLWEEFMLLSSSRNKCSSSKTYQVSTNLVQSKSVDNFQSYRSYFYGLGKCIIEILSGIYSLDQHLLSCFSSEFQKKFMGTLPFFEGEGKEEITEQLIQFLSMLKEYALNEGQMWPLNCVVGPTLAKYFDSIQSTDSPLAIRILSAAISTFGPREMVSQIVMSDKKDFSDPLCVTTGGKNSQFEDFRKAFKDTFVPWCFNKQKSAPVHLDLLLSLLEDECLEDQWDTIMSYALEVEHGSTDVSIDPDVIPLLTVLLQKARDKIKSSIQAECKLQKHLYMRRWHHKLLDSLALAVARAAPTYTTSEVNFLCSALGGSSQDDPCNFVSMDICKMIVKEILKKLTCFISSSSFKWVSVTELLLTTESKALGSCSPKNMTGMAQFALEILNNSFYGLMKLDNLENGLIPDLIAVTFVISWECCLREELHKLSDYDATETSDERLELLVPVKGVCDRINSHLSQYFDHHLCARVRTVLVQSIRAAVFGKNDVDVRVITNISCNWVLQVIERFCADQYEEQAFLEELLRKNEEWPYWISRDINIHTLENISFSGPLKFVSLIDKLVVERGIDSVIIGYCSTDSLPRKESSGKNVSRAWIAVEMLCTWEWPGGSVVTTFLPLLIQFAKREIFPLQGDLMDSIFHILLDAFLRQPINQKNLWITFNGEIGDLKDPFLRALIFLLVTLFGENVWGEDKARDLFAIFIDKLFIGNNVSTNCLQVLPWVMGVIVKPLFPLPISHSEESELVFSKENLAYDSMIGWIQKVLVFPPLIMWQEEQDILEWYQMVLSCYPINTTDDIKAPQPLRNFSLQERALLIDLFRKQRDSRDVACTTHLPLPQALLSKLVLIMITYCADDFCDDDWDFTLSQMRLWIHSAVVIMENVAENGNNLLTNSSTCEKAEKDISKLESIALTKDNYEIHIAEDALLAFRSFCFSKEAERTDRWGHIIDRIVEGILRAFLCFGLVEAMACMYAPEAAAVISSHLLRNVCFWKLVAWGTIHSSPLARERAAKSIDLWGLTKGSVDSLYAILFSSKPEAQLQVAAYVYLSSEPVSVSAIQEGFSCVLDSENDTSDFALLSVPKYNIKQEIASIIQNQQKTFDMNLLAPQRVQLFLAWSLLLSRLGSLPSSSPTRDSLAQYVQNCTSTVIIDCLFQHIMDPSLVSNQKKKDKELSGWTNEAASSAKQAISAGSLLSSVESLWPVDSSKLSSLAGAIFGMMLRLLPAYVRGWFSDIRDRCSSSIIESFTRSWCSPPLILNELSQIKKANFVDDNFSISVSKAANEVVATYTKEETGIDLVIRLPASYPLRPVEVDCTRSLGVSEVKQRKWLMSMMLFVRNQNGALAEAMRIWKQNFDKEFEGIEECPICYSVIHTANHSLPRLACKTCKHKFHSACLYKWFSTAHKSNCPLCQSTF</sequence>
<reference evidence="2" key="1">
    <citation type="journal article" date="2023" name="Front. Plant Sci.">
        <title>Chromosomal-level genome assembly of Melastoma candidum provides insights into trichome evolution.</title>
        <authorList>
            <person name="Zhong Y."/>
            <person name="Wu W."/>
            <person name="Sun C."/>
            <person name="Zou P."/>
            <person name="Liu Y."/>
            <person name="Dai S."/>
            <person name="Zhou R."/>
        </authorList>
    </citation>
    <scope>NUCLEOTIDE SEQUENCE [LARGE SCALE GENOMIC DNA]</scope>
</reference>
<dbReference type="Proteomes" id="UP001057402">
    <property type="component" value="Chromosome 3"/>
</dbReference>
<name>A0ACB9RW38_9MYRT</name>